<evidence type="ECO:0000313" key="3">
    <source>
        <dbReference type="EMBL" id="VFU15360.1"/>
    </source>
</evidence>
<evidence type="ECO:0000259" key="2">
    <source>
        <dbReference type="PROSITE" id="PS51833"/>
    </source>
</evidence>
<dbReference type="PROSITE" id="PS51833">
    <property type="entry name" value="HDOD"/>
    <property type="match status" value="1"/>
</dbReference>
<sequence>MEEGNGTRTMNVYLARQPIFTREKKIYAYELLFRDGIEHFFPDIDGNSATSRVLSSTFFSSDIEQITSRKRAFINFTQELISLRIPQLFPPQITTIEVLEDVHPDALFMQCCADLSSAGYQIALDDFTYRRDLLGLIRLSDIIKIDFLNTDMDTIRRYVEVLSRNGCTLLAEKVETMEQFRTALDLGFTYFQGYFFSRPELMQEKEIPILKMNLLQIMAEAGNDDFRVNELRKLIERDVGISYKLLCYMNSPFFRRLNEITSIKHAILMLGERGIKSFLSVIIMSELSQDKPDELLKSSVIRAKLCESLGTLKAGGIDPSQLFTLGLFSHIDAILETPIEHVMEKLPLSHDIKAALLNREGFLGTYLRLAESYERGDWDNVISLGSALGIDTEQLPAVYFHALGWADALMDTAGH</sequence>
<dbReference type="PROSITE" id="PS50883">
    <property type="entry name" value="EAL"/>
    <property type="match status" value="1"/>
</dbReference>
<evidence type="ECO:0000259" key="1">
    <source>
        <dbReference type="PROSITE" id="PS50883"/>
    </source>
</evidence>
<dbReference type="PANTHER" id="PTHR33525:SF4">
    <property type="entry name" value="CYCLIC DI-GMP PHOSPHODIESTERASE CDGJ"/>
    <property type="match status" value="1"/>
</dbReference>
<gene>
    <name evidence="3" type="ORF">SCFA_410027</name>
</gene>
<dbReference type="Pfam" id="PF00563">
    <property type="entry name" value="EAL"/>
    <property type="match status" value="1"/>
</dbReference>
<dbReference type="PANTHER" id="PTHR33525">
    <property type="match status" value="1"/>
</dbReference>
<dbReference type="InterPro" id="IPR013976">
    <property type="entry name" value="HDOD"/>
</dbReference>
<dbReference type="SMART" id="SM00052">
    <property type="entry name" value="EAL"/>
    <property type="match status" value="1"/>
</dbReference>
<proteinExistence type="predicted"/>
<dbReference type="PIRSF" id="PIRSF003180">
    <property type="entry name" value="DiGMPpdiest_YuxH"/>
    <property type="match status" value="1"/>
</dbReference>
<dbReference type="InterPro" id="IPR001633">
    <property type="entry name" value="EAL_dom"/>
</dbReference>
<dbReference type="InterPro" id="IPR035919">
    <property type="entry name" value="EAL_sf"/>
</dbReference>
<dbReference type="AlphaFoldDB" id="A0A485M396"/>
<dbReference type="InterPro" id="IPR014408">
    <property type="entry name" value="dGMP_Pdiesterase_EAL/HD-GYP"/>
</dbReference>
<feature type="domain" description="HDOD" evidence="2">
    <location>
        <begin position="207"/>
        <end position="394"/>
    </location>
</feature>
<dbReference type="SUPFAM" id="SSF141868">
    <property type="entry name" value="EAL domain-like"/>
    <property type="match status" value="1"/>
</dbReference>
<accession>A0A485M396</accession>
<reference evidence="3" key="1">
    <citation type="submission" date="2019-03" db="EMBL/GenBank/DDBJ databases">
        <authorList>
            <person name="Hao L."/>
        </authorList>
    </citation>
    <scope>NUCLEOTIDE SEQUENCE</scope>
</reference>
<dbReference type="InterPro" id="IPR052340">
    <property type="entry name" value="RNase_Y/CdgJ"/>
</dbReference>
<name>A0A485M396_9ZZZZ</name>
<protein>
    <submittedName>
        <fullName evidence="3">EAL domain protein</fullName>
    </submittedName>
</protein>
<dbReference type="Gene3D" id="3.20.20.450">
    <property type="entry name" value="EAL domain"/>
    <property type="match status" value="1"/>
</dbReference>
<dbReference type="Pfam" id="PF08668">
    <property type="entry name" value="HDOD"/>
    <property type="match status" value="1"/>
</dbReference>
<organism evidence="3">
    <name type="scientific">anaerobic digester metagenome</name>
    <dbReference type="NCBI Taxonomy" id="1263854"/>
    <lineage>
        <taxon>unclassified sequences</taxon>
        <taxon>metagenomes</taxon>
        <taxon>ecological metagenomes</taxon>
    </lineage>
</organism>
<feature type="domain" description="EAL" evidence="1">
    <location>
        <begin position="1"/>
        <end position="213"/>
    </location>
</feature>
<dbReference type="SUPFAM" id="SSF109604">
    <property type="entry name" value="HD-domain/PDEase-like"/>
    <property type="match status" value="1"/>
</dbReference>
<dbReference type="EMBL" id="CAADRM010000105">
    <property type="protein sequence ID" value="VFU15360.1"/>
    <property type="molecule type" value="Genomic_DNA"/>
</dbReference>
<dbReference type="Gene3D" id="1.10.3210.10">
    <property type="entry name" value="Hypothetical protein af1432"/>
    <property type="match status" value="1"/>
</dbReference>